<sequence length="84" mass="9300">MELASLLLNVSKIESWCESLIRAVAGNDGIACRFHEMERVKGGEPVVFDVGCRGDDGLYVATYFKEGGSVRNNVFRISFLAIRD</sequence>
<reference evidence="2 4" key="2">
    <citation type="journal article" date="2014" name="PLoS Genet.">
        <title>Phylogenetically driven sequencing of extremely halophilic archaea reveals strategies for static and dynamic osmo-response.</title>
        <authorList>
            <person name="Becker E.A."/>
            <person name="Seitzer P.M."/>
            <person name="Tritt A."/>
            <person name="Larsen D."/>
            <person name="Krusor M."/>
            <person name="Yao A.I."/>
            <person name="Wu D."/>
            <person name="Madern D."/>
            <person name="Eisen J.A."/>
            <person name="Darling A.E."/>
            <person name="Facciotti M.T."/>
        </authorList>
    </citation>
    <scope>NUCLEOTIDE SEQUENCE [LARGE SCALE GENOMIC DNA]</scope>
    <source>
        <strain evidence="2">B3</strain>
        <strain evidence="4">DSM 18796 / CECT 7217 / JCM 14584 / KCTC 4019 / B3</strain>
    </source>
</reference>
<dbReference type="EMBL" id="AOHV01000008">
    <property type="protein sequence ID" value="ELY40844.1"/>
    <property type="molecule type" value="Genomic_DNA"/>
</dbReference>
<protein>
    <submittedName>
        <fullName evidence="1">Uncharacterized protein</fullName>
    </submittedName>
</protein>
<dbReference type="Proteomes" id="UP000000390">
    <property type="component" value="Plasmid 1"/>
</dbReference>
<evidence type="ECO:0000313" key="2">
    <source>
        <dbReference type="EMBL" id="ELY40844.1"/>
    </source>
</evidence>
<dbReference type="HOGENOM" id="CLU_2519639_0_0_2"/>
<dbReference type="EMBL" id="CP002063">
    <property type="protein sequence ID" value="ADJ16713.1"/>
    <property type="molecule type" value="Genomic_DNA"/>
</dbReference>
<accession>D8JBR0</accession>
<dbReference type="Proteomes" id="UP000011645">
    <property type="component" value="Unassembled WGS sequence"/>
</dbReference>
<keyword evidence="4" id="KW-1185">Reference proteome</keyword>
<dbReference type="AlphaFoldDB" id="D8JBR0"/>
<gene>
    <name evidence="1" type="ordered locus">HacjB3_16816</name>
    <name evidence="2" type="ORF">C497_02137</name>
</gene>
<organism evidence="1 3">
    <name type="scientific">Halalkalicoccus jeotgali (strain DSM 18796 / CECT 7217 / JCM 14584 / KCTC 4019 / B3)</name>
    <dbReference type="NCBI Taxonomy" id="795797"/>
    <lineage>
        <taxon>Archaea</taxon>
        <taxon>Methanobacteriati</taxon>
        <taxon>Methanobacteriota</taxon>
        <taxon>Stenosarchaea group</taxon>
        <taxon>Halobacteria</taxon>
        <taxon>Halobacteriales</taxon>
        <taxon>Halococcaceae</taxon>
        <taxon>Halalkalicoccus</taxon>
    </lineage>
</organism>
<evidence type="ECO:0000313" key="4">
    <source>
        <dbReference type="Proteomes" id="UP000011645"/>
    </source>
</evidence>
<geneLocation type="plasmid" evidence="1 3">
    <name>1</name>
</geneLocation>
<evidence type="ECO:0000313" key="1">
    <source>
        <dbReference type="EMBL" id="ADJ16713.1"/>
    </source>
</evidence>
<dbReference type="KEGG" id="hje:HacjB3_16816"/>
<keyword evidence="1" id="KW-0614">Plasmid</keyword>
<proteinExistence type="predicted"/>
<reference evidence="1 3" key="1">
    <citation type="journal article" date="2010" name="J. Bacteriol.">
        <title>Complete genome sequence of Halalkalicoccus jeotgali B3(T), an extremely halophilic archaeon.</title>
        <authorList>
            <person name="Roh S.W."/>
            <person name="Nam Y.D."/>
            <person name="Nam S.H."/>
            <person name="Choi S.H."/>
            <person name="Park H.S."/>
            <person name="Bae J.W."/>
        </authorList>
    </citation>
    <scope>NUCLEOTIDE SEQUENCE [LARGE SCALE GENOMIC DNA]</scope>
    <source>
        <strain evidence="1">B3</strain>
        <strain evidence="3">DSM 18796 / CECT 7217 / JCM 14584 / KCTC 4019 / B3</strain>
        <plasmid evidence="3">1</plasmid>
    </source>
</reference>
<name>D8JBR0_HALJB</name>
<evidence type="ECO:0000313" key="3">
    <source>
        <dbReference type="Proteomes" id="UP000000390"/>
    </source>
</evidence>